<dbReference type="EMBL" id="WHVB01000013">
    <property type="protein sequence ID" value="KAF8477623.1"/>
    <property type="molecule type" value="Genomic_DNA"/>
</dbReference>
<accession>A0A9P5MSB2</accession>
<gene>
    <name evidence="1" type="ORF">DFH94DRAFT_794945</name>
</gene>
<reference evidence="1" key="2">
    <citation type="journal article" date="2020" name="Nat. Commun.">
        <title>Large-scale genome sequencing of mycorrhizal fungi provides insights into the early evolution of symbiotic traits.</title>
        <authorList>
            <person name="Miyauchi S."/>
            <person name="Kiss E."/>
            <person name="Kuo A."/>
            <person name="Drula E."/>
            <person name="Kohler A."/>
            <person name="Sanchez-Garcia M."/>
            <person name="Morin E."/>
            <person name="Andreopoulos B."/>
            <person name="Barry K.W."/>
            <person name="Bonito G."/>
            <person name="Buee M."/>
            <person name="Carver A."/>
            <person name="Chen C."/>
            <person name="Cichocki N."/>
            <person name="Clum A."/>
            <person name="Culley D."/>
            <person name="Crous P.W."/>
            <person name="Fauchery L."/>
            <person name="Girlanda M."/>
            <person name="Hayes R.D."/>
            <person name="Keri Z."/>
            <person name="LaButti K."/>
            <person name="Lipzen A."/>
            <person name="Lombard V."/>
            <person name="Magnuson J."/>
            <person name="Maillard F."/>
            <person name="Murat C."/>
            <person name="Nolan M."/>
            <person name="Ohm R.A."/>
            <person name="Pangilinan J."/>
            <person name="Pereira M.F."/>
            <person name="Perotto S."/>
            <person name="Peter M."/>
            <person name="Pfister S."/>
            <person name="Riley R."/>
            <person name="Sitrit Y."/>
            <person name="Stielow J.B."/>
            <person name="Szollosi G."/>
            <person name="Zifcakova L."/>
            <person name="Stursova M."/>
            <person name="Spatafora J.W."/>
            <person name="Tedersoo L."/>
            <person name="Vaario L.M."/>
            <person name="Yamada A."/>
            <person name="Yan M."/>
            <person name="Wang P."/>
            <person name="Xu J."/>
            <person name="Bruns T."/>
            <person name="Baldrian P."/>
            <person name="Vilgalys R."/>
            <person name="Dunand C."/>
            <person name="Henrissat B."/>
            <person name="Grigoriev I.V."/>
            <person name="Hibbett D."/>
            <person name="Nagy L.G."/>
            <person name="Martin F.M."/>
        </authorList>
    </citation>
    <scope>NUCLEOTIDE SEQUENCE</scope>
    <source>
        <strain evidence="1">Prilba</strain>
    </source>
</reference>
<keyword evidence="2" id="KW-1185">Reference proteome</keyword>
<comment type="caution">
    <text evidence="1">The sequence shown here is derived from an EMBL/GenBank/DDBJ whole genome shotgun (WGS) entry which is preliminary data.</text>
</comment>
<evidence type="ECO:0000313" key="1">
    <source>
        <dbReference type="EMBL" id="KAF8477623.1"/>
    </source>
</evidence>
<dbReference type="Proteomes" id="UP000759537">
    <property type="component" value="Unassembled WGS sequence"/>
</dbReference>
<organism evidence="1 2">
    <name type="scientific">Russula ochroleuca</name>
    <dbReference type="NCBI Taxonomy" id="152965"/>
    <lineage>
        <taxon>Eukaryota</taxon>
        <taxon>Fungi</taxon>
        <taxon>Dikarya</taxon>
        <taxon>Basidiomycota</taxon>
        <taxon>Agaricomycotina</taxon>
        <taxon>Agaricomycetes</taxon>
        <taxon>Russulales</taxon>
        <taxon>Russulaceae</taxon>
        <taxon>Russula</taxon>
    </lineage>
</organism>
<sequence length="253" mass="28886">MTKFSITCFDSGVLWDDFGICSDVVPFTCNFPRADIHELLAPDLLHQVIKGTFKDHLVMWVNEYLIGKHGTKRGTEIIDDIDRCISLVPAFPGLRQFPEGSDFKQWTGDDLKALMKVDYDALHEIENKLARFHHYRDIFISTGVHVDISLPRQHALKHYPHSIRLYGSPNGLCSSMMESKHIKAVKEPWQCSGRHKALVQMLCTNCRMDKMAFAQRAFDKQGMMAGTHHCYSHTIAVKTTEILAYEPFISQTS</sequence>
<dbReference type="OrthoDB" id="3199698at2759"/>
<evidence type="ECO:0000313" key="2">
    <source>
        <dbReference type="Proteomes" id="UP000759537"/>
    </source>
</evidence>
<dbReference type="InterPro" id="IPR041078">
    <property type="entry name" value="Plavaka"/>
</dbReference>
<proteinExistence type="predicted"/>
<dbReference type="Pfam" id="PF18759">
    <property type="entry name" value="Plavaka"/>
    <property type="match status" value="1"/>
</dbReference>
<name>A0A9P5MSB2_9AGAM</name>
<reference evidence="1" key="1">
    <citation type="submission" date="2019-10" db="EMBL/GenBank/DDBJ databases">
        <authorList>
            <consortium name="DOE Joint Genome Institute"/>
            <person name="Kuo A."/>
            <person name="Miyauchi S."/>
            <person name="Kiss E."/>
            <person name="Drula E."/>
            <person name="Kohler A."/>
            <person name="Sanchez-Garcia M."/>
            <person name="Andreopoulos B."/>
            <person name="Barry K.W."/>
            <person name="Bonito G."/>
            <person name="Buee M."/>
            <person name="Carver A."/>
            <person name="Chen C."/>
            <person name="Cichocki N."/>
            <person name="Clum A."/>
            <person name="Culley D."/>
            <person name="Crous P.W."/>
            <person name="Fauchery L."/>
            <person name="Girlanda M."/>
            <person name="Hayes R."/>
            <person name="Keri Z."/>
            <person name="LaButti K."/>
            <person name="Lipzen A."/>
            <person name="Lombard V."/>
            <person name="Magnuson J."/>
            <person name="Maillard F."/>
            <person name="Morin E."/>
            <person name="Murat C."/>
            <person name="Nolan M."/>
            <person name="Ohm R."/>
            <person name="Pangilinan J."/>
            <person name="Pereira M."/>
            <person name="Perotto S."/>
            <person name="Peter M."/>
            <person name="Riley R."/>
            <person name="Sitrit Y."/>
            <person name="Stielow B."/>
            <person name="Szollosi G."/>
            <person name="Zifcakova L."/>
            <person name="Stursova M."/>
            <person name="Spatafora J.W."/>
            <person name="Tedersoo L."/>
            <person name="Vaario L.-M."/>
            <person name="Yamada A."/>
            <person name="Yan M."/>
            <person name="Wang P."/>
            <person name="Xu J."/>
            <person name="Bruns T."/>
            <person name="Baldrian P."/>
            <person name="Vilgalys R."/>
            <person name="Henrissat B."/>
            <person name="Grigoriev I.V."/>
            <person name="Hibbett D."/>
            <person name="Nagy L.G."/>
            <person name="Martin F.M."/>
        </authorList>
    </citation>
    <scope>NUCLEOTIDE SEQUENCE</scope>
    <source>
        <strain evidence="1">Prilba</strain>
    </source>
</reference>
<protein>
    <submittedName>
        <fullName evidence="1">Uncharacterized protein</fullName>
    </submittedName>
</protein>
<dbReference type="AlphaFoldDB" id="A0A9P5MSB2"/>